<dbReference type="InterPro" id="IPR032675">
    <property type="entry name" value="LRR_dom_sf"/>
</dbReference>
<dbReference type="EMBL" id="JBFOLJ010000006">
    <property type="protein sequence ID" value="KAL2529451.1"/>
    <property type="molecule type" value="Genomic_DNA"/>
</dbReference>
<organism evidence="1 2">
    <name type="scientific">Forsythia ovata</name>
    <dbReference type="NCBI Taxonomy" id="205694"/>
    <lineage>
        <taxon>Eukaryota</taxon>
        <taxon>Viridiplantae</taxon>
        <taxon>Streptophyta</taxon>
        <taxon>Embryophyta</taxon>
        <taxon>Tracheophyta</taxon>
        <taxon>Spermatophyta</taxon>
        <taxon>Magnoliopsida</taxon>
        <taxon>eudicotyledons</taxon>
        <taxon>Gunneridae</taxon>
        <taxon>Pentapetalae</taxon>
        <taxon>asterids</taxon>
        <taxon>lamiids</taxon>
        <taxon>Lamiales</taxon>
        <taxon>Oleaceae</taxon>
        <taxon>Forsythieae</taxon>
        <taxon>Forsythia</taxon>
    </lineage>
</organism>
<dbReference type="SUPFAM" id="SSF52058">
    <property type="entry name" value="L domain-like"/>
    <property type="match status" value="1"/>
</dbReference>
<accession>A0ABD1UWM3</accession>
<sequence length="158" mass="17858">MDSESSNTTHFYASRMFESNFSSDNLEASVTAKGKEFLNGEILKEIGRLVNSQQIGSLSILDLSSNSLQGMVPYSMGNLQFLENFDLCWNKLQGTKLAFPPPLTPRAPLWRRRFSKPYENFAQRFPALVIGLGNSTPRLTRFYHPDPNHTQKNSLILA</sequence>
<reference evidence="2" key="1">
    <citation type="submission" date="2024-07" db="EMBL/GenBank/DDBJ databases">
        <title>Two chromosome-level genome assemblies of Korean endemic species Abeliophyllum distichum and Forsythia ovata (Oleaceae).</title>
        <authorList>
            <person name="Jang H."/>
        </authorList>
    </citation>
    <scope>NUCLEOTIDE SEQUENCE [LARGE SCALE GENOMIC DNA]</scope>
</reference>
<protein>
    <submittedName>
        <fullName evidence="1">Leucine-rich repeat domain superfamily</fullName>
    </submittedName>
</protein>
<dbReference type="Gene3D" id="3.80.10.10">
    <property type="entry name" value="Ribonuclease Inhibitor"/>
    <property type="match status" value="1"/>
</dbReference>
<dbReference type="Proteomes" id="UP001604277">
    <property type="component" value="Unassembled WGS sequence"/>
</dbReference>
<proteinExistence type="predicted"/>
<gene>
    <name evidence="1" type="ORF">Fot_22052</name>
</gene>
<dbReference type="Pfam" id="PF00560">
    <property type="entry name" value="LRR_1"/>
    <property type="match status" value="1"/>
</dbReference>
<evidence type="ECO:0000313" key="1">
    <source>
        <dbReference type="EMBL" id="KAL2529451.1"/>
    </source>
</evidence>
<dbReference type="AlphaFoldDB" id="A0ABD1UWM3"/>
<evidence type="ECO:0000313" key="2">
    <source>
        <dbReference type="Proteomes" id="UP001604277"/>
    </source>
</evidence>
<keyword evidence="2" id="KW-1185">Reference proteome</keyword>
<comment type="caution">
    <text evidence="1">The sequence shown here is derived from an EMBL/GenBank/DDBJ whole genome shotgun (WGS) entry which is preliminary data.</text>
</comment>
<name>A0ABD1UWM3_9LAMI</name>
<dbReference type="InterPro" id="IPR001611">
    <property type="entry name" value="Leu-rich_rpt"/>
</dbReference>